<proteinExistence type="predicted"/>
<sequence>MTKSKCRQLHLQGETYFPVPNTKPAFDGNRCRRKSNISIGVRKWRSLSFTLPSLERDKHGYPRNATAKSLLEEDQYPSQQERCHLNKSRSYQASEDSGKHPVAIDGKEIIHKSRATLQNKVIPLR</sequence>
<dbReference type="Proteomes" id="UP000887116">
    <property type="component" value="Unassembled WGS sequence"/>
</dbReference>
<organism evidence="2 3">
    <name type="scientific">Trichonephila clavata</name>
    <name type="common">Joro spider</name>
    <name type="synonym">Nephila clavata</name>
    <dbReference type="NCBI Taxonomy" id="2740835"/>
    <lineage>
        <taxon>Eukaryota</taxon>
        <taxon>Metazoa</taxon>
        <taxon>Ecdysozoa</taxon>
        <taxon>Arthropoda</taxon>
        <taxon>Chelicerata</taxon>
        <taxon>Arachnida</taxon>
        <taxon>Araneae</taxon>
        <taxon>Araneomorphae</taxon>
        <taxon>Entelegynae</taxon>
        <taxon>Araneoidea</taxon>
        <taxon>Nephilidae</taxon>
        <taxon>Trichonephila</taxon>
    </lineage>
</organism>
<protein>
    <submittedName>
        <fullName evidence="2">Uncharacterized protein</fullName>
    </submittedName>
</protein>
<gene>
    <name evidence="2" type="ORF">TNCT_357571</name>
</gene>
<evidence type="ECO:0000256" key="1">
    <source>
        <dbReference type="SAM" id="MobiDB-lite"/>
    </source>
</evidence>
<comment type="caution">
    <text evidence="2">The sequence shown here is derived from an EMBL/GenBank/DDBJ whole genome shotgun (WGS) entry which is preliminary data.</text>
</comment>
<dbReference type="AlphaFoldDB" id="A0A8X6JED8"/>
<dbReference type="EMBL" id="BMAO01019701">
    <property type="protein sequence ID" value="GFR32265.1"/>
    <property type="molecule type" value="Genomic_DNA"/>
</dbReference>
<reference evidence="2" key="1">
    <citation type="submission" date="2020-07" db="EMBL/GenBank/DDBJ databases">
        <title>Multicomponent nature underlies the extraordinary mechanical properties of spider dragline silk.</title>
        <authorList>
            <person name="Kono N."/>
            <person name="Nakamura H."/>
            <person name="Mori M."/>
            <person name="Yoshida Y."/>
            <person name="Ohtoshi R."/>
            <person name="Malay A.D."/>
            <person name="Moran D.A.P."/>
            <person name="Tomita M."/>
            <person name="Numata K."/>
            <person name="Arakawa K."/>
        </authorList>
    </citation>
    <scope>NUCLEOTIDE SEQUENCE</scope>
</reference>
<feature type="region of interest" description="Disordered" evidence="1">
    <location>
        <begin position="75"/>
        <end position="107"/>
    </location>
</feature>
<evidence type="ECO:0000313" key="2">
    <source>
        <dbReference type="EMBL" id="GFR32265.1"/>
    </source>
</evidence>
<accession>A0A8X6JED8</accession>
<keyword evidence="3" id="KW-1185">Reference proteome</keyword>
<evidence type="ECO:0000313" key="3">
    <source>
        <dbReference type="Proteomes" id="UP000887116"/>
    </source>
</evidence>
<dbReference type="OrthoDB" id="10300540at2759"/>
<name>A0A8X6JED8_TRICU</name>